<dbReference type="Gene3D" id="3.90.79.20">
    <property type="match status" value="1"/>
</dbReference>
<dbReference type="InterPro" id="IPR015376">
    <property type="entry name" value="Znr_NADH_PPase"/>
</dbReference>
<dbReference type="CDD" id="cd03429">
    <property type="entry name" value="NUDIX_NADH_pyrophosphatase_Nudt13"/>
    <property type="match status" value="1"/>
</dbReference>
<evidence type="ECO:0000256" key="2">
    <source>
        <dbReference type="ARBA" id="ARBA00001947"/>
    </source>
</evidence>
<gene>
    <name evidence="12" type="ORF">B4N89_09990</name>
</gene>
<keyword evidence="7" id="KW-0460">Magnesium</keyword>
<dbReference type="Proteomes" id="UP000190037">
    <property type="component" value="Unassembled WGS sequence"/>
</dbReference>
<comment type="caution">
    <text evidence="12">The sequence shown here is derived from an EMBL/GenBank/DDBJ whole genome shotgun (WGS) entry which is preliminary data.</text>
</comment>
<reference evidence="12 13" key="1">
    <citation type="submission" date="2017-03" db="EMBL/GenBank/DDBJ databases">
        <title>Draft genome sequence of Streptomyces scabrisporus NF3, endophyte isolated from Amphipterygium adstringens.</title>
        <authorList>
            <person name="Vazquez M."/>
            <person name="Ceapa C.D."/>
            <person name="Rodriguez Luna D."/>
            <person name="Sanchez Esquivel S."/>
        </authorList>
    </citation>
    <scope>NUCLEOTIDE SEQUENCE [LARGE SCALE GENOMIC DNA]</scope>
    <source>
        <strain evidence="12 13">NF3</strain>
    </source>
</reference>
<dbReference type="InterPro" id="IPR049734">
    <property type="entry name" value="NudC-like_C"/>
</dbReference>
<dbReference type="GO" id="GO:0005829">
    <property type="term" value="C:cytosol"/>
    <property type="evidence" value="ECO:0007669"/>
    <property type="project" value="TreeGrafter"/>
</dbReference>
<evidence type="ECO:0000256" key="6">
    <source>
        <dbReference type="ARBA" id="ARBA00022801"/>
    </source>
</evidence>
<dbReference type="NCBIfam" id="NF001299">
    <property type="entry name" value="PRK00241.1"/>
    <property type="match status" value="1"/>
</dbReference>
<dbReference type="InterPro" id="IPR000086">
    <property type="entry name" value="NUDIX_hydrolase_dom"/>
</dbReference>
<keyword evidence="13" id="KW-1185">Reference proteome</keyword>
<dbReference type="Pfam" id="PF09297">
    <property type="entry name" value="Zn_ribbon_NUD"/>
    <property type="match status" value="1"/>
</dbReference>
<dbReference type="GO" id="GO:0035529">
    <property type="term" value="F:NADH pyrophosphatase activity"/>
    <property type="evidence" value="ECO:0007669"/>
    <property type="project" value="TreeGrafter"/>
</dbReference>
<evidence type="ECO:0000256" key="5">
    <source>
        <dbReference type="ARBA" id="ARBA00022723"/>
    </source>
</evidence>
<dbReference type="STRING" id="159449.B4N89_09990"/>
<comment type="cofactor">
    <cofactor evidence="2">
        <name>Zn(2+)</name>
        <dbReference type="ChEBI" id="CHEBI:29105"/>
    </cofactor>
</comment>
<evidence type="ECO:0000259" key="11">
    <source>
        <dbReference type="PROSITE" id="PS51462"/>
    </source>
</evidence>
<dbReference type="PROSITE" id="PS00893">
    <property type="entry name" value="NUDIX_BOX"/>
    <property type="match status" value="1"/>
</dbReference>
<sequence length="306" mass="33806">MIRPKPVAGQALARSALDRASEHRLDQAWLDAAWARPDTRVLVLAQGRARWSGEAGEPRLVLVDAASAPVGERRLLGLDAAGVAYFAVDVEKLPEPAEDGHEGGLRELGTLLDDRDAGLLVHATGLHHWHRTHRFCARCGQPTESAAAGHVRRCPACGTEHYPRTDPAVIMLVLDRDDRCLLGRQPQWPERRWSTFAGFVEPGESLEQAVARELHEEVGVVTSATTYVASQPWPFPSSLMLGFLAYAVDDRVHVDGEEIAEARWFTRAEFKEAMDTGEVLTPGSLSIARYLIEQWYGGPLDEGNHW</sequence>
<evidence type="ECO:0000256" key="9">
    <source>
        <dbReference type="ARBA" id="ARBA00023679"/>
    </source>
</evidence>
<dbReference type="PANTHER" id="PTHR42904:SF6">
    <property type="entry name" value="NAD-CAPPED RNA HYDROLASE NUDT12"/>
    <property type="match status" value="1"/>
</dbReference>
<dbReference type="EMBL" id="MWQN01000001">
    <property type="protein sequence ID" value="OPC81231.1"/>
    <property type="molecule type" value="Genomic_DNA"/>
</dbReference>
<comment type="similarity">
    <text evidence="3">Belongs to the Nudix hydrolase family. NudC subfamily.</text>
</comment>
<dbReference type="Pfam" id="PF00293">
    <property type="entry name" value="NUDIX"/>
    <property type="match status" value="1"/>
</dbReference>
<dbReference type="GO" id="GO:0006742">
    <property type="term" value="P:NADP+ catabolic process"/>
    <property type="evidence" value="ECO:0007669"/>
    <property type="project" value="TreeGrafter"/>
</dbReference>
<dbReference type="EC" id="3.6.1.22" evidence="4"/>
<keyword evidence="8" id="KW-0520">NAD</keyword>
<dbReference type="SUPFAM" id="SSF55811">
    <property type="entry name" value="Nudix"/>
    <property type="match status" value="1"/>
</dbReference>
<evidence type="ECO:0000313" key="12">
    <source>
        <dbReference type="EMBL" id="OPC81231.1"/>
    </source>
</evidence>
<evidence type="ECO:0000256" key="4">
    <source>
        <dbReference type="ARBA" id="ARBA00012381"/>
    </source>
</evidence>
<keyword evidence="6 10" id="KW-0378">Hydrolase</keyword>
<evidence type="ECO:0000313" key="13">
    <source>
        <dbReference type="Proteomes" id="UP000190037"/>
    </source>
</evidence>
<evidence type="ECO:0000256" key="3">
    <source>
        <dbReference type="ARBA" id="ARBA00009595"/>
    </source>
</evidence>
<dbReference type="InterPro" id="IPR050241">
    <property type="entry name" value="NAD-cap_RNA_hydrolase_NudC"/>
</dbReference>
<comment type="catalytic activity">
    <reaction evidence="9">
        <text>a 5'-end NAD(+)-phospho-ribonucleoside in mRNA + H2O = a 5'-end phospho-adenosine-phospho-ribonucleoside in mRNA + beta-nicotinamide D-ribonucleotide + 2 H(+)</text>
        <dbReference type="Rhea" id="RHEA:60876"/>
        <dbReference type="Rhea" id="RHEA-COMP:15698"/>
        <dbReference type="Rhea" id="RHEA-COMP:15719"/>
        <dbReference type="ChEBI" id="CHEBI:14649"/>
        <dbReference type="ChEBI" id="CHEBI:15377"/>
        <dbReference type="ChEBI" id="CHEBI:15378"/>
        <dbReference type="ChEBI" id="CHEBI:144029"/>
        <dbReference type="ChEBI" id="CHEBI:144051"/>
    </reaction>
    <physiologicalReaction direction="left-to-right" evidence="9">
        <dbReference type="Rhea" id="RHEA:60877"/>
    </physiologicalReaction>
</comment>
<dbReference type="InterPro" id="IPR020084">
    <property type="entry name" value="NUDIX_hydrolase_CS"/>
</dbReference>
<dbReference type="RefSeq" id="WP_078975535.1">
    <property type="nucleotide sequence ID" value="NZ_MWQN01000001.1"/>
</dbReference>
<dbReference type="PANTHER" id="PTHR42904">
    <property type="entry name" value="NUDIX HYDROLASE, NUDC SUBFAMILY"/>
    <property type="match status" value="1"/>
</dbReference>
<dbReference type="Gene3D" id="3.90.79.10">
    <property type="entry name" value="Nucleoside Triphosphate Pyrophosphohydrolase"/>
    <property type="match status" value="1"/>
</dbReference>
<comment type="cofactor">
    <cofactor evidence="1">
        <name>Mg(2+)</name>
        <dbReference type="ChEBI" id="CHEBI:18420"/>
    </cofactor>
</comment>
<accession>A0A1T3NX34</accession>
<proteinExistence type="inferred from homology"/>
<dbReference type="GO" id="GO:0046872">
    <property type="term" value="F:metal ion binding"/>
    <property type="evidence" value="ECO:0007669"/>
    <property type="project" value="UniProtKB-KW"/>
</dbReference>
<feature type="domain" description="Nudix hydrolase" evidence="11">
    <location>
        <begin position="163"/>
        <end position="293"/>
    </location>
</feature>
<evidence type="ECO:0000256" key="7">
    <source>
        <dbReference type="ARBA" id="ARBA00022842"/>
    </source>
</evidence>
<organism evidence="12 13">
    <name type="scientific">Embleya scabrispora</name>
    <dbReference type="NCBI Taxonomy" id="159449"/>
    <lineage>
        <taxon>Bacteria</taxon>
        <taxon>Bacillati</taxon>
        <taxon>Actinomycetota</taxon>
        <taxon>Actinomycetes</taxon>
        <taxon>Kitasatosporales</taxon>
        <taxon>Streptomycetaceae</taxon>
        <taxon>Embleya</taxon>
    </lineage>
</organism>
<evidence type="ECO:0000256" key="1">
    <source>
        <dbReference type="ARBA" id="ARBA00001946"/>
    </source>
</evidence>
<keyword evidence="5" id="KW-0479">Metal-binding</keyword>
<dbReference type="Pfam" id="PF09296">
    <property type="entry name" value="NUDIX-like"/>
    <property type="match status" value="1"/>
</dbReference>
<dbReference type="GO" id="GO:0019677">
    <property type="term" value="P:NAD+ catabolic process"/>
    <property type="evidence" value="ECO:0007669"/>
    <property type="project" value="TreeGrafter"/>
</dbReference>
<evidence type="ECO:0000256" key="8">
    <source>
        <dbReference type="ARBA" id="ARBA00023027"/>
    </source>
</evidence>
<evidence type="ECO:0000256" key="10">
    <source>
        <dbReference type="RuleBase" id="RU003476"/>
    </source>
</evidence>
<dbReference type="InterPro" id="IPR015375">
    <property type="entry name" value="NADH_PPase-like_N"/>
</dbReference>
<dbReference type="InterPro" id="IPR015797">
    <property type="entry name" value="NUDIX_hydrolase-like_dom_sf"/>
</dbReference>
<dbReference type="InterPro" id="IPR020476">
    <property type="entry name" value="Nudix_hydrolase"/>
</dbReference>
<dbReference type="PROSITE" id="PS51462">
    <property type="entry name" value="NUDIX"/>
    <property type="match status" value="1"/>
</dbReference>
<name>A0A1T3NX34_9ACTN</name>
<dbReference type="AlphaFoldDB" id="A0A1T3NX34"/>
<dbReference type="OrthoDB" id="9791656at2"/>
<protein>
    <recommendedName>
        <fullName evidence="4">NAD(+) diphosphatase</fullName>
        <ecNumber evidence="4">3.6.1.22</ecNumber>
    </recommendedName>
</protein>
<dbReference type="PRINTS" id="PR00502">
    <property type="entry name" value="NUDIXFAMILY"/>
</dbReference>